<dbReference type="Pfam" id="PF00072">
    <property type="entry name" value="Response_reg"/>
    <property type="match status" value="1"/>
</dbReference>
<dbReference type="InterPro" id="IPR025944">
    <property type="entry name" value="Sigma_54_int_dom_CS"/>
</dbReference>
<dbReference type="Pfam" id="PF00158">
    <property type="entry name" value="Sigma54_activat"/>
    <property type="match status" value="1"/>
</dbReference>
<name>A0A562PSB2_9PSED</name>
<dbReference type="CDD" id="cd00009">
    <property type="entry name" value="AAA"/>
    <property type="match status" value="1"/>
</dbReference>
<feature type="domain" description="Sigma-54 factor interaction" evidence="9">
    <location>
        <begin position="129"/>
        <end position="358"/>
    </location>
</feature>
<dbReference type="PROSITE" id="PS00676">
    <property type="entry name" value="SIGMA54_INTERACT_2"/>
    <property type="match status" value="1"/>
</dbReference>
<evidence type="ECO:0000259" key="9">
    <source>
        <dbReference type="PROSITE" id="PS50045"/>
    </source>
</evidence>
<comment type="caution">
    <text evidence="11">The sequence shown here is derived from an EMBL/GenBank/DDBJ whole genome shotgun (WGS) entry which is preliminary data.</text>
</comment>
<keyword evidence="7" id="KW-0804">Transcription</keyword>
<dbReference type="GO" id="GO:0006355">
    <property type="term" value="P:regulation of DNA-templated transcription"/>
    <property type="evidence" value="ECO:0007669"/>
    <property type="project" value="InterPro"/>
</dbReference>
<evidence type="ECO:0000313" key="12">
    <source>
        <dbReference type="Proteomes" id="UP000316905"/>
    </source>
</evidence>
<dbReference type="FunFam" id="3.40.50.300:FF:000006">
    <property type="entry name" value="DNA-binding transcriptional regulator NtrC"/>
    <property type="match status" value="1"/>
</dbReference>
<evidence type="ECO:0000259" key="10">
    <source>
        <dbReference type="PROSITE" id="PS50110"/>
    </source>
</evidence>
<dbReference type="GO" id="GO:0005524">
    <property type="term" value="F:ATP binding"/>
    <property type="evidence" value="ECO:0007669"/>
    <property type="project" value="UniProtKB-KW"/>
</dbReference>
<organism evidence="11 12">
    <name type="scientific">Pseudomonas duriflava</name>
    <dbReference type="NCBI Taxonomy" id="459528"/>
    <lineage>
        <taxon>Bacteria</taxon>
        <taxon>Pseudomonadati</taxon>
        <taxon>Pseudomonadota</taxon>
        <taxon>Gammaproteobacteria</taxon>
        <taxon>Pseudomonadales</taxon>
        <taxon>Pseudomonadaceae</taxon>
        <taxon>Pseudomonas</taxon>
    </lineage>
</organism>
<dbReference type="Proteomes" id="UP000316905">
    <property type="component" value="Unassembled WGS sequence"/>
</dbReference>
<dbReference type="SMART" id="SM00448">
    <property type="entry name" value="REC"/>
    <property type="match status" value="1"/>
</dbReference>
<dbReference type="Pfam" id="PF25601">
    <property type="entry name" value="AAA_lid_14"/>
    <property type="match status" value="1"/>
</dbReference>
<gene>
    <name evidence="11" type="ORF">IQ22_04424</name>
</gene>
<dbReference type="AlphaFoldDB" id="A0A562PSB2"/>
<dbReference type="PANTHER" id="PTHR32071">
    <property type="entry name" value="TRANSCRIPTIONAL REGULATORY PROTEIN"/>
    <property type="match status" value="1"/>
</dbReference>
<keyword evidence="3" id="KW-0067">ATP-binding</keyword>
<dbReference type="GO" id="GO:0000160">
    <property type="term" value="P:phosphorelay signal transduction system"/>
    <property type="evidence" value="ECO:0007669"/>
    <property type="project" value="UniProtKB-KW"/>
</dbReference>
<protein>
    <submittedName>
        <fullName evidence="11">Two-component system response regulator FlrC</fullName>
    </submittedName>
</protein>
<proteinExistence type="predicted"/>
<dbReference type="SUPFAM" id="SSF52540">
    <property type="entry name" value="P-loop containing nucleoside triphosphate hydrolases"/>
    <property type="match status" value="1"/>
</dbReference>
<dbReference type="PROSITE" id="PS00675">
    <property type="entry name" value="SIGMA54_INTERACT_1"/>
    <property type="match status" value="1"/>
</dbReference>
<dbReference type="InterPro" id="IPR025662">
    <property type="entry name" value="Sigma_54_int_dom_ATP-bd_1"/>
</dbReference>
<dbReference type="OrthoDB" id="9804019at2"/>
<keyword evidence="2" id="KW-0547">Nucleotide-binding</keyword>
<dbReference type="Pfam" id="PF02954">
    <property type="entry name" value="HTH_8"/>
    <property type="match status" value="1"/>
</dbReference>
<evidence type="ECO:0000256" key="4">
    <source>
        <dbReference type="ARBA" id="ARBA00023012"/>
    </source>
</evidence>
<dbReference type="PROSITE" id="PS50110">
    <property type="entry name" value="RESPONSE_REGULATORY"/>
    <property type="match status" value="1"/>
</dbReference>
<dbReference type="SMART" id="SM00382">
    <property type="entry name" value="AAA"/>
    <property type="match status" value="1"/>
</dbReference>
<dbReference type="Gene3D" id="1.10.10.60">
    <property type="entry name" value="Homeodomain-like"/>
    <property type="match status" value="1"/>
</dbReference>
<dbReference type="Gene3D" id="3.40.50.2300">
    <property type="match status" value="1"/>
</dbReference>
<keyword evidence="12" id="KW-1185">Reference proteome</keyword>
<evidence type="ECO:0000256" key="2">
    <source>
        <dbReference type="ARBA" id="ARBA00022741"/>
    </source>
</evidence>
<dbReference type="PANTHER" id="PTHR32071:SF21">
    <property type="entry name" value="TRANSCRIPTIONAL REGULATORY PROTEIN FLGR"/>
    <property type="match status" value="1"/>
</dbReference>
<evidence type="ECO:0000256" key="3">
    <source>
        <dbReference type="ARBA" id="ARBA00022840"/>
    </source>
</evidence>
<keyword evidence="4" id="KW-0902">Two-component regulatory system</keyword>
<dbReference type="InterPro" id="IPR009057">
    <property type="entry name" value="Homeodomain-like_sf"/>
</dbReference>
<evidence type="ECO:0000256" key="6">
    <source>
        <dbReference type="ARBA" id="ARBA00023125"/>
    </source>
</evidence>
<dbReference type="InterPro" id="IPR058031">
    <property type="entry name" value="AAA_lid_NorR"/>
</dbReference>
<feature type="modified residue" description="4-aspartylphosphate" evidence="8">
    <location>
        <position position="53"/>
    </location>
</feature>
<evidence type="ECO:0000256" key="5">
    <source>
        <dbReference type="ARBA" id="ARBA00023015"/>
    </source>
</evidence>
<dbReference type="RefSeq" id="WP_145145862.1">
    <property type="nucleotide sequence ID" value="NZ_VLKY01000027.1"/>
</dbReference>
<dbReference type="InterPro" id="IPR002078">
    <property type="entry name" value="Sigma_54_int"/>
</dbReference>
<evidence type="ECO:0000256" key="1">
    <source>
        <dbReference type="ARBA" id="ARBA00022553"/>
    </source>
</evidence>
<dbReference type="EMBL" id="VLKY01000027">
    <property type="protein sequence ID" value="TWI47040.1"/>
    <property type="molecule type" value="Genomic_DNA"/>
</dbReference>
<dbReference type="PRINTS" id="PR01590">
    <property type="entry name" value="HTHFIS"/>
</dbReference>
<dbReference type="GO" id="GO:0043565">
    <property type="term" value="F:sequence-specific DNA binding"/>
    <property type="evidence" value="ECO:0007669"/>
    <property type="project" value="InterPro"/>
</dbReference>
<dbReference type="PROSITE" id="PS50045">
    <property type="entry name" value="SIGMA54_INTERACT_4"/>
    <property type="match status" value="1"/>
</dbReference>
<keyword evidence="1 8" id="KW-0597">Phosphoprotein</keyword>
<dbReference type="SUPFAM" id="SSF46689">
    <property type="entry name" value="Homeodomain-like"/>
    <property type="match status" value="1"/>
</dbReference>
<evidence type="ECO:0000256" key="7">
    <source>
        <dbReference type="ARBA" id="ARBA00023163"/>
    </source>
</evidence>
<dbReference type="InterPro" id="IPR027417">
    <property type="entry name" value="P-loop_NTPase"/>
</dbReference>
<dbReference type="InterPro" id="IPR011006">
    <property type="entry name" value="CheY-like_superfamily"/>
</dbReference>
<dbReference type="InterPro" id="IPR003593">
    <property type="entry name" value="AAA+_ATPase"/>
</dbReference>
<sequence>MKERILLVEDDFALREALLDTLELGGFACEAVDSAEAALAALSQNTYALVLSDVNMAGMDGHQLLTCIRQKQWQIPVLLMTAFGSIERAVEAMRQGASDYLVKPFEPSTLLAVVARHTVDQDLAGGEGPVAEEPASRQLLALAARVAQSDSTVLISGESGTGKEVLARYIHQQSKRAAGPFVAINCAAIPDNMLEATLFGHEKGSFTGAIAAQPGKFELAHGGTILLDEISEMPLGLQAKLLRVLQEREVERVGARKPISLDIRVLATTNRDLGAEVTAGRFREDLYYRLSVFPLAWKPLRERRADILPLAKRLLNAHAQKMRQSVPVFSASAIALLQQHAWPGNVRELDNAIQRALILQQGGVIEPGDFCLELASGLVGVDSLHSAAIRAVPLKPIESSDSVSAPVLGEDLRRHEYELIMETLRAERGRRKEAADRLGISARTLRYKLAQMREAGIDIEALLYAS</sequence>
<evidence type="ECO:0000256" key="8">
    <source>
        <dbReference type="PROSITE-ProRule" id="PRU00169"/>
    </source>
</evidence>
<accession>A0A562PSB2</accession>
<dbReference type="Gene3D" id="3.40.50.300">
    <property type="entry name" value="P-loop containing nucleotide triphosphate hydrolases"/>
    <property type="match status" value="1"/>
</dbReference>
<dbReference type="InterPro" id="IPR002197">
    <property type="entry name" value="HTH_Fis"/>
</dbReference>
<dbReference type="FunFam" id="3.40.50.2300:FF:000018">
    <property type="entry name" value="DNA-binding transcriptional regulator NtrC"/>
    <property type="match status" value="1"/>
</dbReference>
<feature type="domain" description="Response regulatory" evidence="10">
    <location>
        <begin position="4"/>
        <end position="118"/>
    </location>
</feature>
<dbReference type="InterPro" id="IPR001789">
    <property type="entry name" value="Sig_transdc_resp-reg_receiver"/>
</dbReference>
<dbReference type="Gene3D" id="1.10.8.60">
    <property type="match status" value="1"/>
</dbReference>
<evidence type="ECO:0000313" key="11">
    <source>
        <dbReference type="EMBL" id="TWI47040.1"/>
    </source>
</evidence>
<keyword evidence="6" id="KW-0238">DNA-binding</keyword>
<dbReference type="PROSITE" id="PS00688">
    <property type="entry name" value="SIGMA54_INTERACT_3"/>
    <property type="match status" value="1"/>
</dbReference>
<keyword evidence="5" id="KW-0805">Transcription regulation</keyword>
<dbReference type="SUPFAM" id="SSF52172">
    <property type="entry name" value="CheY-like"/>
    <property type="match status" value="1"/>
</dbReference>
<dbReference type="InterPro" id="IPR025943">
    <property type="entry name" value="Sigma_54_int_dom_ATP-bd_2"/>
</dbReference>
<reference evidence="11 12" key="1">
    <citation type="journal article" date="2015" name="Stand. Genomic Sci.">
        <title>Genomic Encyclopedia of Bacterial and Archaeal Type Strains, Phase III: the genomes of soil and plant-associated and newly described type strains.</title>
        <authorList>
            <person name="Whitman W.B."/>
            <person name="Woyke T."/>
            <person name="Klenk H.P."/>
            <person name="Zhou Y."/>
            <person name="Lilburn T.G."/>
            <person name="Beck B.J."/>
            <person name="De Vos P."/>
            <person name="Vandamme P."/>
            <person name="Eisen J.A."/>
            <person name="Garrity G."/>
            <person name="Hugenholtz P."/>
            <person name="Kyrpides N.C."/>
        </authorList>
    </citation>
    <scope>NUCLEOTIDE SEQUENCE [LARGE SCALE GENOMIC DNA]</scope>
    <source>
        <strain evidence="11 12">CGMCC 1.6858</strain>
    </source>
</reference>